<sequence length="204" mass="22625">MTVTTRVTAPPNSYTLVLPPGWKQIPLRQGTDDAVRRILDLTFESFPRDEVFTYRRDLEKRLALQIRQARDAAGLDLYLPVELMQGIPVAASILVSEVSFGSVEDIDPDMVALRLATAADGSETVLLDGAIAVRTDRVAAADPARQAEFPSRRVDFVISVPQDPDRWLAVVFSTIGAGDPYDEMSELLVGLFDAIMSTFRWENR</sequence>
<organism evidence="1 2">
    <name type="scientific">Streptomyces fildesensis</name>
    <dbReference type="NCBI Taxonomy" id="375757"/>
    <lineage>
        <taxon>Bacteria</taxon>
        <taxon>Bacillati</taxon>
        <taxon>Actinomycetota</taxon>
        <taxon>Actinomycetes</taxon>
        <taxon>Kitasatosporales</taxon>
        <taxon>Streptomycetaceae</taxon>
        <taxon>Streptomyces</taxon>
    </lineage>
</organism>
<protein>
    <recommendedName>
        <fullName evidence="3">DUF1795 domain-containing protein</fullName>
    </recommendedName>
</protein>
<comment type="caution">
    <text evidence="1">The sequence shown here is derived from an EMBL/GenBank/DDBJ whole genome shotgun (WGS) entry which is preliminary data.</text>
</comment>
<evidence type="ECO:0000313" key="2">
    <source>
        <dbReference type="Proteomes" id="UP001614394"/>
    </source>
</evidence>
<evidence type="ECO:0008006" key="3">
    <source>
        <dbReference type="Google" id="ProtNLM"/>
    </source>
</evidence>
<gene>
    <name evidence="1" type="ORF">ACIGXA_09480</name>
</gene>
<accession>A0ABW8C2U8</accession>
<proteinExistence type="predicted"/>
<keyword evidence="2" id="KW-1185">Reference proteome</keyword>
<dbReference type="RefSeq" id="WP_399646315.1">
    <property type="nucleotide sequence ID" value="NZ_JBITYG010000002.1"/>
</dbReference>
<name>A0ABW8C2U8_9ACTN</name>
<evidence type="ECO:0000313" key="1">
    <source>
        <dbReference type="EMBL" id="MFI9100747.1"/>
    </source>
</evidence>
<dbReference type="EMBL" id="JBITYG010000002">
    <property type="protein sequence ID" value="MFI9100747.1"/>
    <property type="molecule type" value="Genomic_DNA"/>
</dbReference>
<dbReference type="Proteomes" id="UP001614394">
    <property type="component" value="Unassembled WGS sequence"/>
</dbReference>
<reference evidence="1 2" key="1">
    <citation type="submission" date="2024-10" db="EMBL/GenBank/DDBJ databases">
        <title>The Natural Products Discovery Center: Release of the First 8490 Sequenced Strains for Exploring Actinobacteria Biosynthetic Diversity.</title>
        <authorList>
            <person name="Kalkreuter E."/>
            <person name="Kautsar S.A."/>
            <person name="Yang D."/>
            <person name="Bader C.D."/>
            <person name="Teijaro C.N."/>
            <person name="Fluegel L."/>
            <person name="Davis C.M."/>
            <person name="Simpson J.R."/>
            <person name="Lauterbach L."/>
            <person name="Steele A.D."/>
            <person name="Gui C."/>
            <person name="Meng S."/>
            <person name="Li G."/>
            <person name="Viehrig K."/>
            <person name="Ye F."/>
            <person name="Su P."/>
            <person name="Kiefer A.F."/>
            <person name="Nichols A."/>
            <person name="Cepeda A.J."/>
            <person name="Yan W."/>
            <person name="Fan B."/>
            <person name="Jiang Y."/>
            <person name="Adhikari A."/>
            <person name="Zheng C.-J."/>
            <person name="Schuster L."/>
            <person name="Cowan T.M."/>
            <person name="Smanski M.J."/>
            <person name="Chevrette M.G."/>
            <person name="De Carvalho L.P.S."/>
            <person name="Shen B."/>
        </authorList>
    </citation>
    <scope>NUCLEOTIDE SEQUENCE [LARGE SCALE GENOMIC DNA]</scope>
    <source>
        <strain evidence="1 2">NPDC053399</strain>
    </source>
</reference>